<gene>
    <name evidence="1" type="ORF">H7313_10090</name>
</gene>
<dbReference type="PANTHER" id="PTHR45661:SF3">
    <property type="entry name" value="IG-LIKE DOMAIN-CONTAINING PROTEIN"/>
    <property type="match status" value="1"/>
</dbReference>
<dbReference type="RefSeq" id="WP_185905481.1">
    <property type="nucleotide sequence ID" value="NZ_JACMSE010000007.1"/>
</dbReference>
<protein>
    <submittedName>
        <fullName evidence="1">Leucine-rich repeat protein</fullName>
    </submittedName>
</protein>
<dbReference type="Proteomes" id="UP000587396">
    <property type="component" value="Unassembled WGS sequence"/>
</dbReference>
<sequence length="744" mass="80158">MDTSKLDVCFGGFTPMALGDGVSSRWRTLEAEERARARRAQLEAVAAIEAARASEVRERVDEAGAVWRYVVLDGAEVRVERCETRGPRLDVPAEIEGKPVVALAADACAFLPTVEEATCPDSVISVGPCAFRGGKSLREVVLSKALAAFDSDWFRGCPNVEDLTLPGRLAKLGPEIFDLPGLRTLRVGATAEEVEPGAFAKSRLERIEVDPSNPFLTTDGRALYRRDGRVLVALAVPGPEYRIGDGCRAVAKKGFSGFACLERVEVPESLELLGDFALSRTGISSFEAPSSLRRVGEKAFFNCSNLEEVRLREGLASVGANAFTGTALRELRLPSSVEELGHPLAAGTGLTYAGAAATFSIAAGSRLELDEAGGLYRKDGSGRRLTRMMDQGARRYVVGEGTLAVDEAAFANHAGIVEAVLPEGLEAVGKAAFKGCRNLVRVDVPSSLRSIGDEAFLDTGLASLRLPAALARLGANALVTRGAHHGAEEPSLREVAVDAGNERFYRVPGLLLERTGAGRSRVVLCTGDVAVVRIPEEVDEIAPYAFNGVAGIRELHLSDRITNVGIRGLAVDGLVELIHLDLVEPVFGHESFDIRFPDTDRGVQQIMLALSVPDHVDAAVLFEHYDNAIINGSSFDAESDRGLRTYDQAVRIVERLLDPVSLTPVNRSMCDRALRCGIEEICVDVARHDDRKTFDALMDLGYLNADNVHAVIERVAALQDAAMTGYLLEARRLRFEQAAPDFDL</sequence>
<reference evidence="1 2" key="1">
    <citation type="submission" date="2020-08" db="EMBL/GenBank/DDBJ databases">
        <authorList>
            <person name="Liu C."/>
            <person name="Sun Q."/>
        </authorList>
    </citation>
    <scope>NUCLEOTIDE SEQUENCE [LARGE SCALE GENOMIC DNA]</scope>
    <source>
        <strain evidence="1 2">N22</strain>
    </source>
</reference>
<organism evidence="1 2">
    <name type="scientific">Gordonibacter massiliensis</name>
    <name type="common">ex Traore et al. 2017</name>
    <dbReference type="NCBI Taxonomy" id="1841863"/>
    <lineage>
        <taxon>Bacteria</taxon>
        <taxon>Bacillati</taxon>
        <taxon>Actinomycetota</taxon>
        <taxon>Coriobacteriia</taxon>
        <taxon>Eggerthellales</taxon>
        <taxon>Eggerthellaceae</taxon>
        <taxon>Gordonibacter</taxon>
    </lineage>
</organism>
<evidence type="ECO:0000313" key="1">
    <source>
        <dbReference type="EMBL" id="MBC2889689.1"/>
    </source>
</evidence>
<dbReference type="InterPro" id="IPR032675">
    <property type="entry name" value="LRR_dom_sf"/>
</dbReference>
<dbReference type="PANTHER" id="PTHR45661">
    <property type="entry name" value="SURFACE ANTIGEN"/>
    <property type="match status" value="1"/>
</dbReference>
<dbReference type="SUPFAM" id="SSF52058">
    <property type="entry name" value="L domain-like"/>
    <property type="match status" value="1"/>
</dbReference>
<dbReference type="AlphaFoldDB" id="A0A842JKG2"/>
<dbReference type="InterPro" id="IPR026906">
    <property type="entry name" value="LRR_5"/>
</dbReference>
<proteinExistence type="predicted"/>
<name>A0A842JKG2_9ACTN</name>
<dbReference type="InterPro" id="IPR053139">
    <property type="entry name" value="Surface_bspA-like"/>
</dbReference>
<keyword evidence="2" id="KW-1185">Reference proteome</keyword>
<accession>A0A842JKG2</accession>
<evidence type="ECO:0000313" key="2">
    <source>
        <dbReference type="Proteomes" id="UP000587396"/>
    </source>
</evidence>
<comment type="caution">
    <text evidence="1">The sequence shown here is derived from an EMBL/GenBank/DDBJ whole genome shotgun (WGS) entry which is preliminary data.</text>
</comment>
<dbReference type="Gene3D" id="3.80.10.10">
    <property type="entry name" value="Ribonuclease Inhibitor"/>
    <property type="match status" value="2"/>
</dbReference>
<dbReference type="EMBL" id="JACMSE010000007">
    <property type="protein sequence ID" value="MBC2889689.1"/>
    <property type="molecule type" value="Genomic_DNA"/>
</dbReference>
<dbReference type="Pfam" id="PF13306">
    <property type="entry name" value="LRR_5"/>
    <property type="match status" value="4"/>
</dbReference>